<evidence type="ECO:0000313" key="2">
    <source>
        <dbReference type="Proteomes" id="UP000887575"/>
    </source>
</evidence>
<reference evidence="3" key="1">
    <citation type="submission" date="2024-02" db="UniProtKB">
        <authorList>
            <consortium name="WormBaseParasite"/>
        </authorList>
    </citation>
    <scope>IDENTIFICATION</scope>
</reference>
<name>A0AAF3F250_9BILA</name>
<dbReference type="WBParaSite" id="MBELARI_LOCUS2052">
    <property type="protein sequence ID" value="MBELARI_LOCUS2052"/>
    <property type="gene ID" value="MBELARI_LOCUS2052"/>
</dbReference>
<keyword evidence="1" id="KW-0472">Membrane</keyword>
<dbReference type="InterPro" id="IPR019422">
    <property type="entry name" value="7TM_GPCR_serpentine_rcpt_Srh"/>
</dbReference>
<accession>A0AAF3F250</accession>
<protein>
    <submittedName>
        <fullName evidence="3">Uncharacterized protein</fullName>
    </submittedName>
</protein>
<feature type="transmembrane region" description="Helical" evidence="1">
    <location>
        <begin position="177"/>
        <end position="203"/>
    </location>
</feature>
<organism evidence="2 3">
    <name type="scientific">Mesorhabditis belari</name>
    <dbReference type="NCBI Taxonomy" id="2138241"/>
    <lineage>
        <taxon>Eukaryota</taxon>
        <taxon>Metazoa</taxon>
        <taxon>Ecdysozoa</taxon>
        <taxon>Nematoda</taxon>
        <taxon>Chromadorea</taxon>
        <taxon>Rhabditida</taxon>
        <taxon>Rhabditina</taxon>
        <taxon>Rhabditomorpha</taxon>
        <taxon>Rhabditoidea</taxon>
        <taxon>Rhabditidae</taxon>
        <taxon>Mesorhabditinae</taxon>
        <taxon>Mesorhabditis</taxon>
    </lineage>
</organism>
<feature type="transmembrane region" description="Helical" evidence="1">
    <location>
        <begin position="12"/>
        <end position="31"/>
    </location>
</feature>
<keyword evidence="1" id="KW-1133">Transmembrane helix</keyword>
<feature type="transmembrane region" description="Helical" evidence="1">
    <location>
        <begin position="141"/>
        <end position="165"/>
    </location>
</feature>
<evidence type="ECO:0000256" key="1">
    <source>
        <dbReference type="SAM" id="Phobius"/>
    </source>
</evidence>
<keyword evidence="2" id="KW-1185">Reference proteome</keyword>
<proteinExistence type="predicted"/>
<dbReference type="AlphaFoldDB" id="A0AAF3F250"/>
<sequence>MNVPMALKQDLVVIVLGPIVGLEPVLTGAALTVALVQLFALVAGYVATAGVLLIGYLEGLIVADEKMICARLFPICNSMEVSGFYSKQFNLPQMILIKLVVGLVTLNYVLASVNLIILHIDYRRLVIKTMRSAKTLAIKRYFLLITTCQIVLIICFVGIPWTLMISIEFLTFLQTNFLEMVLTCAFLFSTLHSAFSSMTIILATKPYRVAIRGFASSFLKKPITPSVIVINSSNHISVVR</sequence>
<dbReference type="Proteomes" id="UP000887575">
    <property type="component" value="Unassembled WGS sequence"/>
</dbReference>
<dbReference type="Pfam" id="PF10318">
    <property type="entry name" value="7TM_GPCR_Srh"/>
    <property type="match status" value="1"/>
</dbReference>
<keyword evidence="1" id="KW-0812">Transmembrane</keyword>
<feature type="transmembrane region" description="Helical" evidence="1">
    <location>
        <begin position="38"/>
        <end position="57"/>
    </location>
</feature>
<evidence type="ECO:0000313" key="3">
    <source>
        <dbReference type="WBParaSite" id="MBELARI_LOCUS2052"/>
    </source>
</evidence>
<feature type="transmembrane region" description="Helical" evidence="1">
    <location>
        <begin position="95"/>
        <end position="120"/>
    </location>
</feature>